<keyword evidence="1" id="KW-0472">Membrane</keyword>
<dbReference type="Proteomes" id="UP000694892">
    <property type="component" value="Chromosome 3L"/>
</dbReference>
<dbReference type="EMBL" id="CM004470">
    <property type="protein sequence ID" value="OCT89264.1"/>
    <property type="molecule type" value="Genomic_DNA"/>
</dbReference>
<gene>
    <name evidence="2" type="ORF">XELAEV_18017884mg</name>
</gene>
<proteinExistence type="predicted"/>
<name>A0A974DC94_XENLA</name>
<keyword evidence="1" id="KW-0812">Transmembrane</keyword>
<accession>A0A974DC94</accession>
<feature type="transmembrane region" description="Helical" evidence="1">
    <location>
        <begin position="6"/>
        <end position="24"/>
    </location>
</feature>
<feature type="transmembrane region" description="Helical" evidence="1">
    <location>
        <begin position="36"/>
        <end position="58"/>
    </location>
</feature>
<keyword evidence="1" id="KW-1133">Transmembrane helix</keyword>
<evidence type="ECO:0000256" key="1">
    <source>
        <dbReference type="SAM" id="Phobius"/>
    </source>
</evidence>
<evidence type="ECO:0000313" key="3">
    <source>
        <dbReference type="Proteomes" id="UP000694892"/>
    </source>
</evidence>
<protein>
    <submittedName>
        <fullName evidence="2">Uncharacterized protein</fullName>
    </submittedName>
</protein>
<sequence length="66" mass="7623">MKTGILSDMYVLYTVPFCSFILKIKRCMCPLNCSSMFLLYFLFPCHSTSLALHTYTYIHTSSLNVL</sequence>
<organism evidence="2 3">
    <name type="scientific">Xenopus laevis</name>
    <name type="common">African clawed frog</name>
    <dbReference type="NCBI Taxonomy" id="8355"/>
    <lineage>
        <taxon>Eukaryota</taxon>
        <taxon>Metazoa</taxon>
        <taxon>Chordata</taxon>
        <taxon>Craniata</taxon>
        <taxon>Vertebrata</taxon>
        <taxon>Euteleostomi</taxon>
        <taxon>Amphibia</taxon>
        <taxon>Batrachia</taxon>
        <taxon>Anura</taxon>
        <taxon>Pipoidea</taxon>
        <taxon>Pipidae</taxon>
        <taxon>Xenopodinae</taxon>
        <taxon>Xenopus</taxon>
        <taxon>Xenopus</taxon>
    </lineage>
</organism>
<reference evidence="3" key="1">
    <citation type="journal article" date="2016" name="Nature">
        <title>Genome evolution in the allotetraploid frog Xenopus laevis.</title>
        <authorList>
            <person name="Session A.M."/>
            <person name="Uno Y."/>
            <person name="Kwon T."/>
            <person name="Chapman J.A."/>
            <person name="Toyoda A."/>
            <person name="Takahashi S."/>
            <person name="Fukui A."/>
            <person name="Hikosaka A."/>
            <person name="Suzuki A."/>
            <person name="Kondo M."/>
            <person name="van Heeringen S.J."/>
            <person name="Quigley I."/>
            <person name="Heinz S."/>
            <person name="Ogino H."/>
            <person name="Ochi H."/>
            <person name="Hellsten U."/>
            <person name="Lyons J.B."/>
            <person name="Simakov O."/>
            <person name="Putnam N."/>
            <person name="Stites J."/>
            <person name="Kuroki Y."/>
            <person name="Tanaka T."/>
            <person name="Michiue T."/>
            <person name="Watanabe M."/>
            <person name="Bogdanovic O."/>
            <person name="Lister R."/>
            <person name="Georgiou G."/>
            <person name="Paranjpe S.S."/>
            <person name="van Kruijsbergen I."/>
            <person name="Shu S."/>
            <person name="Carlson J."/>
            <person name="Kinoshita T."/>
            <person name="Ohta Y."/>
            <person name="Mawaribuchi S."/>
            <person name="Jenkins J."/>
            <person name="Grimwood J."/>
            <person name="Schmutz J."/>
            <person name="Mitros T."/>
            <person name="Mozaffari S.V."/>
            <person name="Suzuki Y."/>
            <person name="Haramoto Y."/>
            <person name="Yamamoto T.S."/>
            <person name="Takagi C."/>
            <person name="Heald R."/>
            <person name="Miller K."/>
            <person name="Haudenschild C."/>
            <person name="Kitzman J."/>
            <person name="Nakayama T."/>
            <person name="Izutsu Y."/>
            <person name="Robert J."/>
            <person name="Fortriede J."/>
            <person name="Burns K."/>
            <person name="Lotay V."/>
            <person name="Karimi K."/>
            <person name="Yasuoka Y."/>
            <person name="Dichmann D.S."/>
            <person name="Flajnik M.F."/>
            <person name="Houston D.W."/>
            <person name="Shendure J."/>
            <person name="DuPasquier L."/>
            <person name="Vize P.D."/>
            <person name="Zorn A.M."/>
            <person name="Ito M."/>
            <person name="Marcotte E.M."/>
            <person name="Wallingford J.B."/>
            <person name="Ito Y."/>
            <person name="Asashima M."/>
            <person name="Ueno N."/>
            <person name="Matsuda Y."/>
            <person name="Veenstra G.J."/>
            <person name="Fujiyama A."/>
            <person name="Harland R.M."/>
            <person name="Taira M."/>
            <person name="Rokhsar D.S."/>
        </authorList>
    </citation>
    <scope>NUCLEOTIDE SEQUENCE [LARGE SCALE GENOMIC DNA]</scope>
    <source>
        <strain evidence="3">J</strain>
    </source>
</reference>
<evidence type="ECO:0000313" key="2">
    <source>
        <dbReference type="EMBL" id="OCT89264.1"/>
    </source>
</evidence>
<dbReference type="AlphaFoldDB" id="A0A974DC94"/>